<dbReference type="Proteomes" id="UP000004995">
    <property type="component" value="Unassembled WGS sequence"/>
</dbReference>
<keyword evidence="2" id="KW-1185">Reference proteome</keyword>
<dbReference type="HOGENOM" id="CLU_2780640_0_0_1"/>
<dbReference type="EMBL" id="AGNK02000701">
    <property type="status" value="NOT_ANNOTATED_CDS"/>
    <property type="molecule type" value="Genomic_DNA"/>
</dbReference>
<evidence type="ECO:0000313" key="2">
    <source>
        <dbReference type="Proteomes" id="UP000004995"/>
    </source>
</evidence>
<evidence type="ECO:0000313" key="1">
    <source>
        <dbReference type="EnsemblPlants" id="KQL22649"/>
    </source>
</evidence>
<organism evidence="1 2">
    <name type="scientific">Setaria italica</name>
    <name type="common">Foxtail millet</name>
    <name type="synonym">Panicum italicum</name>
    <dbReference type="NCBI Taxonomy" id="4555"/>
    <lineage>
        <taxon>Eukaryota</taxon>
        <taxon>Viridiplantae</taxon>
        <taxon>Streptophyta</taxon>
        <taxon>Embryophyta</taxon>
        <taxon>Tracheophyta</taxon>
        <taxon>Spermatophyta</taxon>
        <taxon>Magnoliopsida</taxon>
        <taxon>Liliopsida</taxon>
        <taxon>Poales</taxon>
        <taxon>Poaceae</taxon>
        <taxon>PACMAD clade</taxon>
        <taxon>Panicoideae</taxon>
        <taxon>Panicodae</taxon>
        <taxon>Paniceae</taxon>
        <taxon>Cenchrinae</taxon>
        <taxon>Setaria</taxon>
    </lineage>
</organism>
<accession>K3ZYS1</accession>
<proteinExistence type="predicted"/>
<dbReference type="Gramene" id="KQL22649">
    <property type="protein sequence ID" value="KQL22649"/>
    <property type="gene ID" value="SETIT_031753mg"/>
</dbReference>
<dbReference type="EnsemblPlants" id="KQL22649">
    <property type="protein sequence ID" value="KQL22649"/>
    <property type="gene ID" value="SETIT_031753mg"/>
</dbReference>
<dbReference type="InParanoid" id="K3ZYS1"/>
<reference evidence="1" key="2">
    <citation type="submission" date="2018-08" db="UniProtKB">
        <authorList>
            <consortium name="EnsemblPlants"/>
        </authorList>
    </citation>
    <scope>IDENTIFICATION</scope>
    <source>
        <strain evidence="1">Yugu1</strain>
    </source>
</reference>
<protein>
    <submittedName>
        <fullName evidence="1">Uncharacterized protein</fullName>
    </submittedName>
</protein>
<name>K3ZYS1_SETIT</name>
<sequence>MQGYMLAKGPEMMLLSQPAYQEFCYFGNTNWKAHDKCMVHKWMIAELALFLWWNYNGAVQYDVSYLCLL</sequence>
<reference evidence="2" key="1">
    <citation type="journal article" date="2012" name="Nat. Biotechnol.">
        <title>Reference genome sequence of the model plant Setaria.</title>
        <authorList>
            <person name="Bennetzen J.L."/>
            <person name="Schmutz J."/>
            <person name="Wang H."/>
            <person name="Percifield R."/>
            <person name="Hawkins J."/>
            <person name="Pontaroli A.C."/>
            <person name="Estep M."/>
            <person name="Feng L."/>
            <person name="Vaughn J.N."/>
            <person name="Grimwood J."/>
            <person name="Jenkins J."/>
            <person name="Barry K."/>
            <person name="Lindquist E."/>
            <person name="Hellsten U."/>
            <person name="Deshpande S."/>
            <person name="Wang X."/>
            <person name="Wu X."/>
            <person name="Mitros T."/>
            <person name="Triplett J."/>
            <person name="Yang X."/>
            <person name="Ye C.Y."/>
            <person name="Mauro-Herrera M."/>
            <person name="Wang L."/>
            <person name="Li P."/>
            <person name="Sharma M."/>
            <person name="Sharma R."/>
            <person name="Ronald P.C."/>
            <person name="Panaud O."/>
            <person name="Kellogg E.A."/>
            <person name="Brutnell T.P."/>
            <person name="Doust A.N."/>
            <person name="Tuskan G.A."/>
            <person name="Rokhsar D."/>
            <person name="Devos K.M."/>
        </authorList>
    </citation>
    <scope>NUCLEOTIDE SEQUENCE [LARGE SCALE GENOMIC DNA]</scope>
    <source>
        <strain evidence="2">cv. Yugu1</strain>
    </source>
</reference>
<dbReference type="AlphaFoldDB" id="K3ZYS1"/>